<reference evidence="5 6" key="1">
    <citation type="submission" date="2020-08" db="EMBL/GenBank/DDBJ databases">
        <title>Genomic Encyclopedia of Type Strains, Phase IV (KMG-V): Genome sequencing to study the core and pangenomes of soil and plant-associated prokaryotes.</title>
        <authorList>
            <person name="Whitman W."/>
        </authorList>
    </citation>
    <scope>NUCLEOTIDE SEQUENCE [LARGE SCALE GENOMIC DNA]</scope>
    <source>
        <strain evidence="5 6">X5P2</strain>
    </source>
</reference>
<dbReference type="SUPFAM" id="SSF56801">
    <property type="entry name" value="Acetyl-CoA synthetase-like"/>
    <property type="match status" value="1"/>
</dbReference>
<dbReference type="EMBL" id="JACHEB010000017">
    <property type="protein sequence ID" value="MBB5331689.1"/>
    <property type="molecule type" value="Genomic_DNA"/>
</dbReference>
<dbReference type="PANTHER" id="PTHR24096:SF149">
    <property type="entry name" value="AMP-BINDING DOMAIN-CONTAINING PROTEIN-RELATED"/>
    <property type="match status" value="1"/>
</dbReference>
<comment type="similarity">
    <text evidence="1">Belongs to the ATP-dependent AMP-binding enzyme family.</text>
</comment>
<keyword evidence="6" id="KW-1185">Reference proteome</keyword>
<dbReference type="InterPro" id="IPR000873">
    <property type="entry name" value="AMP-dep_synth/lig_dom"/>
</dbReference>
<dbReference type="PANTHER" id="PTHR24096">
    <property type="entry name" value="LONG-CHAIN-FATTY-ACID--COA LIGASE"/>
    <property type="match status" value="1"/>
</dbReference>
<dbReference type="Pfam" id="PF00501">
    <property type="entry name" value="AMP-binding"/>
    <property type="match status" value="1"/>
</dbReference>
<dbReference type="Proteomes" id="UP000535182">
    <property type="component" value="Unassembled WGS sequence"/>
</dbReference>
<dbReference type="InterPro" id="IPR042099">
    <property type="entry name" value="ANL_N_sf"/>
</dbReference>
<dbReference type="AlphaFoldDB" id="A0A9X0U6I9"/>
<organism evidence="5 6">
    <name type="scientific">Tunturiibacter gelidiferens</name>
    <dbReference type="NCBI Taxonomy" id="3069689"/>
    <lineage>
        <taxon>Bacteria</taxon>
        <taxon>Pseudomonadati</taxon>
        <taxon>Acidobacteriota</taxon>
        <taxon>Terriglobia</taxon>
        <taxon>Terriglobales</taxon>
        <taxon>Acidobacteriaceae</taxon>
        <taxon>Tunturiibacter</taxon>
    </lineage>
</organism>
<accession>A0A9X0U6I9</accession>
<evidence type="ECO:0000313" key="6">
    <source>
        <dbReference type="Proteomes" id="UP000535182"/>
    </source>
</evidence>
<dbReference type="GO" id="GO:0016405">
    <property type="term" value="F:CoA-ligase activity"/>
    <property type="evidence" value="ECO:0007669"/>
    <property type="project" value="TreeGrafter"/>
</dbReference>
<feature type="domain" description="AMP-dependent synthetase/ligase" evidence="3">
    <location>
        <begin position="115"/>
        <end position="263"/>
    </location>
</feature>
<evidence type="ECO:0000256" key="1">
    <source>
        <dbReference type="ARBA" id="ARBA00006432"/>
    </source>
</evidence>
<gene>
    <name evidence="5" type="ORF">HDF14_005338</name>
</gene>
<protein>
    <submittedName>
        <fullName evidence="5">4-coumarate--CoA ligase (Photoactive yellow protein activation family)</fullName>
    </submittedName>
</protein>
<dbReference type="InterPro" id="IPR045851">
    <property type="entry name" value="AMP-bd_C_sf"/>
</dbReference>
<dbReference type="RefSeq" id="WP_183981501.1">
    <property type="nucleotide sequence ID" value="NZ_JACHEB010000017.1"/>
</dbReference>
<evidence type="ECO:0000259" key="4">
    <source>
        <dbReference type="Pfam" id="PF13193"/>
    </source>
</evidence>
<evidence type="ECO:0000313" key="5">
    <source>
        <dbReference type="EMBL" id="MBB5331689.1"/>
    </source>
</evidence>
<sequence length="406" mass="45306">MSSPFLSRHALARVLQSLLETELKAARGGVFRDEEFPHRLSGVWPEDVKIAGDGSHSLGCDSLEVIGLAAATNEMFHLSEANLDIEVFSGKTFGDWLDIIEAGWQAGVVHITFRTSGSTGTPKRCTHEFTHLQVEVRHLAELFVTRRRAVALALAHHIYGFIFTAMLPDQLGIDVLSHKRVRQVGPDHWLRRGDLVVSIPEHWEFLNRTLTKWPAGVNGVVSTAPCSRRLIDSLMERGLHGMTEIYGSTETSGIGTRAWPEETYRLMPHWQPASTNNRWKTDLLHNSGMQVKLMDRIQFRDDGSFYLTGRLDGSVQVGGTNVYPARIASLLVSRPGVADAAVRLMRPDEGVRLKAFIVPNSELPQGILVRELESWIETHLATAERPKKLTFGLARPIDALSCEPDW</sequence>
<evidence type="ECO:0000256" key="2">
    <source>
        <dbReference type="ARBA" id="ARBA00022598"/>
    </source>
</evidence>
<proteinExistence type="inferred from homology"/>
<dbReference type="Gene3D" id="3.40.50.12780">
    <property type="entry name" value="N-terminal domain of ligase-like"/>
    <property type="match status" value="1"/>
</dbReference>
<keyword evidence="2 5" id="KW-0436">Ligase</keyword>
<evidence type="ECO:0000259" key="3">
    <source>
        <dbReference type="Pfam" id="PF00501"/>
    </source>
</evidence>
<feature type="domain" description="AMP-binding enzyme C-terminal" evidence="4">
    <location>
        <begin position="328"/>
        <end position="391"/>
    </location>
</feature>
<dbReference type="InterPro" id="IPR025110">
    <property type="entry name" value="AMP-bd_C"/>
</dbReference>
<dbReference type="Gene3D" id="3.30.300.30">
    <property type="match status" value="1"/>
</dbReference>
<comment type="caution">
    <text evidence="5">The sequence shown here is derived from an EMBL/GenBank/DDBJ whole genome shotgun (WGS) entry which is preliminary data.</text>
</comment>
<name>A0A9X0U6I9_9BACT</name>
<dbReference type="Pfam" id="PF13193">
    <property type="entry name" value="AMP-binding_C"/>
    <property type="match status" value="1"/>
</dbReference>